<dbReference type="InterPro" id="IPR016181">
    <property type="entry name" value="Acyl_CoA_acyltransferase"/>
</dbReference>
<dbReference type="Gene3D" id="3.40.630.30">
    <property type="match status" value="1"/>
</dbReference>
<name>A0ABP9WXF3_9CHLR</name>
<dbReference type="EMBL" id="BAABRU010000002">
    <property type="protein sequence ID" value="GAA5526825.1"/>
    <property type="molecule type" value="Genomic_DNA"/>
</dbReference>
<evidence type="ECO:0000313" key="4">
    <source>
        <dbReference type="EMBL" id="GAA5526825.1"/>
    </source>
</evidence>
<evidence type="ECO:0000256" key="2">
    <source>
        <dbReference type="ARBA" id="ARBA00023315"/>
    </source>
</evidence>
<feature type="domain" description="N-acetyltransferase" evidence="3">
    <location>
        <begin position="5"/>
        <end position="163"/>
    </location>
</feature>
<organism evidence="4 5">
    <name type="scientific">Herpetosiphon gulosus</name>
    <dbReference type="NCBI Taxonomy" id="1973496"/>
    <lineage>
        <taxon>Bacteria</taxon>
        <taxon>Bacillati</taxon>
        <taxon>Chloroflexota</taxon>
        <taxon>Chloroflexia</taxon>
        <taxon>Herpetosiphonales</taxon>
        <taxon>Herpetosiphonaceae</taxon>
        <taxon>Herpetosiphon</taxon>
    </lineage>
</organism>
<dbReference type="Pfam" id="PF00583">
    <property type="entry name" value="Acetyltransf_1"/>
    <property type="match status" value="1"/>
</dbReference>
<dbReference type="PROSITE" id="PS51186">
    <property type="entry name" value="GNAT"/>
    <property type="match status" value="1"/>
</dbReference>
<keyword evidence="2" id="KW-0012">Acyltransferase</keyword>
<keyword evidence="5" id="KW-1185">Reference proteome</keyword>
<gene>
    <name evidence="4" type="ORF">Hgul01_00605</name>
</gene>
<dbReference type="PANTHER" id="PTHR43800:SF1">
    <property type="entry name" value="PEPTIDYL-LYSINE N-ACETYLTRANSFERASE YJAB"/>
    <property type="match status" value="1"/>
</dbReference>
<evidence type="ECO:0000259" key="3">
    <source>
        <dbReference type="PROSITE" id="PS51186"/>
    </source>
</evidence>
<dbReference type="RefSeq" id="WP_345720462.1">
    <property type="nucleotide sequence ID" value="NZ_BAABRU010000002.1"/>
</dbReference>
<comment type="caution">
    <text evidence="4">The sequence shown here is derived from an EMBL/GenBank/DDBJ whole genome shotgun (WGS) entry which is preliminary data.</text>
</comment>
<dbReference type="InterPro" id="IPR000182">
    <property type="entry name" value="GNAT_dom"/>
</dbReference>
<evidence type="ECO:0000256" key="1">
    <source>
        <dbReference type="ARBA" id="ARBA00022679"/>
    </source>
</evidence>
<keyword evidence="1" id="KW-0808">Transferase</keyword>
<dbReference type="SUPFAM" id="SSF55729">
    <property type="entry name" value="Acyl-CoA N-acyltransferases (Nat)"/>
    <property type="match status" value="1"/>
</dbReference>
<accession>A0ABP9WXF3</accession>
<sequence>MQPNYTIRRPTQAELSMLPAIEVAAAQLFLPTQHAFIATWPPATLDDLQAYFAWDGVWVAVDADAMPVGFALARIVDGEVYLSELDVHPDHGQRGVGRELIKAVAIWGKQQGYRHMSLLTFNDIAWNGLFYARLGFRALTAAECGPELTAIAQSHIAVGLPATARVAMLAELDQLVDLH</sequence>
<dbReference type="CDD" id="cd04301">
    <property type="entry name" value="NAT_SF"/>
    <property type="match status" value="1"/>
</dbReference>
<protein>
    <recommendedName>
        <fullName evidence="3">N-acetyltransferase domain-containing protein</fullName>
    </recommendedName>
</protein>
<evidence type="ECO:0000313" key="5">
    <source>
        <dbReference type="Proteomes" id="UP001428290"/>
    </source>
</evidence>
<reference evidence="4 5" key="1">
    <citation type="submission" date="2024-02" db="EMBL/GenBank/DDBJ databases">
        <title>Herpetosiphon gulosus NBRC 112829.</title>
        <authorList>
            <person name="Ichikawa N."/>
            <person name="Katano-Makiyama Y."/>
            <person name="Hidaka K."/>
        </authorList>
    </citation>
    <scope>NUCLEOTIDE SEQUENCE [LARGE SCALE GENOMIC DNA]</scope>
    <source>
        <strain evidence="4 5">NBRC 112829</strain>
    </source>
</reference>
<dbReference type="Proteomes" id="UP001428290">
    <property type="component" value="Unassembled WGS sequence"/>
</dbReference>
<dbReference type="PANTHER" id="PTHR43800">
    <property type="entry name" value="PEPTIDYL-LYSINE N-ACETYLTRANSFERASE YJAB"/>
    <property type="match status" value="1"/>
</dbReference>
<proteinExistence type="predicted"/>